<keyword evidence="1" id="KW-0411">Iron-sulfur</keyword>
<dbReference type="OrthoDB" id="8523349at2"/>
<protein>
    <recommendedName>
        <fullName evidence="1">Ubiquinone biosynthesis protein UbiV</fullName>
    </recommendedName>
</protein>
<comment type="caution">
    <text evidence="2">The sequence shown here is derived from an EMBL/GenBank/DDBJ whole genome shotgun (WGS) entry which is preliminary data.</text>
</comment>
<comment type="function">
    <text evidence="1">Required for O(2)-independent ubiquinone (coenzyme Q) biosynthesis. Together with UbiU, is essential for the C6-hydroxylation reaction in the oxygen-independent ubiquinone biosynthesis pathway.</text>
</comment>
<keyword evidence="1" id="KW-0004">4Fe-4S</keyword>
<gene>
    <name evidence="1" type="primary">ubiV</name>
    <name evidence="2" type="ORF">DFR35_0633</name>
</gene>
<name>A0A497XPK0_9PROT</name>
<dbReference type="RefSeq" id="WP_121240004.1">
    <property type="nucleotide sequence ID" value="NZ_BHVV01000001.1"/>
</dbReference>
<dbReference type="InterPro" id="IPR051454">
    <property type="entry name" value="RNA/ubiquinone_mod_enzymes"/>
</dbReference>
<dbReference type="Proteomes" id="UP000268908">
    <property type="component" value="Unassembled WGS sequence"/>
</dbReference>
<keyword evidence="1" id="KW-0408">Iron</keyword>
<dbReference type="Pfam" id="PF01136">
    <property type="entry name" value="Peptidase_U32"/>
    <property type="match status" value="1"/>
</dbReference>
<keyword evidence="2" id="KW-0378">Hydrolase</keyword>
<comment type="pathway">
    <text evidence="1">Cofactor biosynthesis; ubiquinone biosynthesis.</text>
</comment>
<feature type="binding site" evidence="1">
    <location>
        <position position="191"/>
    </location>
    <ligand>
        <name>[4Fe-4S] cluster</name>
        <dbReference type="ChEBI" id="CHEBI:49883"/>
    </ligand>
</feature>
<reference evidence="2 3" key="1">
    <citation type="submission" date="2018-10" db="EMBL/GenBank/DDBJ databases">
        <title>Genomic Encyclopedia of Type Strains, Phase IV (KMG-IV): sequencing the most valuable type-strain genomes for metagenomic binning, comparative biology and taxonomic classification.</title>
        <authorList>
            <person name="Goeker M."/>
        </authorList>
    </citation>
    <scope>NUCLEOTIDE SEQUENCE [LARGE SCALE GENOMIC DNA]</scope>
    <source>
        <strain evidence="2 3">DSM 26916</strain>
    </source>
</reference>
<evidence type="ECO:0000256" key="1">
    <source>
        <dbReference type="HAMAP-Rule" id="MF_02233"/>
    </source>
</evidence>
<dbReference type="NCBIfam" id="NF011991">
    <property type="entry name" value="PRK15447.1"/>
    <property type="match status" value="1"/>
</dbReference>
<comment type="similarity">
    <text evidence="1">Belongs to the peptidase U32 family. UbiV subfamily.</text>
</comment>
<dbReference type="GO" id="GO:0051539">
    <property type="term" value="F:4 iron, 4 sulfur cluster binding"/>
    <property type="evidence" value="ECO:0007669"/>
    <property type="project" value="UniProtKB-UniRule"/>
</dbReference>
<feature type="binding site" evidence="1">
    <location>
        <position position="39"/>
    </location>
    <ligand>
        <name>[4Fe-4S] cluster</name>
        <dbReference type="ChEBI" id="CHEBI:49883"/>
    </ligand>
</feature>
<comment type="subunit">
    <text evidence="1">Forms a heterodimer with UbiU.</text>
</comment>
<feature type="binding site" evidence="1">
    <location>
        <position position="187"/>
    </location>
    <ligand>
        <name>[4Fe-4S] cluster</name>
        <dbReference type="ChEBI" id="CHEBI:49883"/>
    </ligand>
</feature>
<organism evidence="2 3">
    <name type="scientific">Sulfurisoma sediminicola</name>
    <dbReference type="NCBI Taxonomy" id="1381557"/>
    <lineage>
        <taxon>Bacteria</taxon>
        <taxon>Pseudomonadati</taxon>
        <taxon>Pseudomonadota</taxon>
        <taxon>Betaproteobacteria</taxon>
        <taxon>Nitrosomonadales</taxon>
        <taxon>Sterolibacteriaceae</taxon>
        <taxon>Sulfurisoma</taxon>
    </lineage>
</organism>
<dbReference type="PANTHER" id="PTHR30217">
    <property type="entry name" value="PEPTIDASE U32 FAMILY"/>
    <property type="match status" value="1"/>
</dbReference>
<keyword evidence="1" id="KW-0831">Ubiquinone biosynthesis</keyword>
<dbReference type="GO" id="GO:0006508">
    <property type="term" value="P:proteolysis"/>
    <property type="evidence" value="ECO:0007669"/>
    <property type="project" value="UniProtKB-KW"/>
</dbReference>
<comment type="cofactor">
    <cofactor evidence="1">
        <name>[4Fe-4S] cluster</name>
        <dbReference type="ChEBI" id="CHEBI:49883"/>
    </cofactor>
</comment>
<dbReference type="PANTHER" id="PTHR30217:SF11">
    <property type="entry name" value="UBIQUINONE BIOSYNTHESIS PROTEIN UBIV"/>
    <property type="match status" value="1"/>
</dbReference>
<keyword evidence="3" id="KW-1185">Reference proteome</keyword>
<evidence type="ECO:0000313" key="2">
    <source>
        <dbReference type="EMBL" id="RLJ68079.1"/>
    </source>
</evidence>
<dbReference type="HAMAP" id="MF_02233">
    <property type="entry name" value="UbiV"/>
    <property type="match status" value="1"/>
</dbReference>
<dbReference type="EMBL" id="RCCI01000004">
    <property type="protein sequence ID" value="RLJ68079.1"/>
    <property type="molecule type" value="Genomic_DNA"/>
</dbReference>
<dbReference type="InterPro" id="IPR043693">
    <property type="entry name" value="UbiV"/>
</dbReference>
<accession>A0A497XPK0</accession>
<feature type="binding site" evidence="1">
    <location>
        <position position="174"/>
    </location>
    <ligand>
        <name>[4Fe-4S] cluster</name>
        <dbReference type="ChEBI" id="CHEBI:49883"/>
    </ligand>
</feature>
<dbReference type="GO" id="GO:0046872">
    <property type="term" value="F:metal ion binding"/>
    <property type="evidence" value="ECO:0007669"/>
    <property type="project" value="UniProtKB-KW"/>
</dbReference>
<keyword evidence="2" id="KW-0645">Protease</keyword>
<sequence>MKISLGPLLYYWPRQQVFDFYADVAAMPVDIVYVGETVCSRRHELRLEDWLDVAARLRDAGKEVVLSTLTLIESESDLKALRRTISADFLTEANEMGAVRLCAESKRSFVAGPTLNVFGPETLRLLAEMGATRWVLPPEATREMLQGLQAGRPAGLETEVFAHGRLPLAYSARCFTARRFNLQKDSCEFKCIDYPEGMALKTREGEAFLTLNGIQTQSAKTYNLLGELPQLVADGVDVLRISPEHAGTRALVEQFSAALAGDVATVPADDCNGFWYGRPGLELVKT</sequence>
<dbReference type="GO" id="GO:0006744">
    <property type="term" value="P:ubiquinone biosynthetic process"/>
    <property type="evidence" value="ECO:0007669"/>
    <property type="project" value="UniProtKB-UniRule"/>
</dbReference>
<dbReference type="InterPro" id="IPR001539">
    <property type="entry name" value="Peptidase_U32"/>
</dbReference>
<evidence type="ECO:0000313" key="3">
    <source>
        <dbReference type="Proteomes" id="UP000268908"/>
    </source>
</evidence>
<dbReference type="GO" id="GO:0008233">
    <property type="term" value="F:peptidase activity"/>
    <property type="evidence" value="ECO:0007669"/>
    <property type="project" value="UniProtKB-KW"/>
</dbReference>
<proteinExistence type="inferred from homology"/>
<dbReference type="AlphaFoldDB" id="A0A497XPK0"/>
<keyword evidence="1" id="KW-0479">Metal-binding</keyword>
<dbReference type="UniPathway" id="UPA00232"/>